<sequence>MTDTAPYSALVAGATGATGRLLVQRLLEDPHCQRLHLIHYRPTGFTDHPKVSEHLLAMEDLENLEIEGTIERVFCCLGSTLKRAGSVAAFVRVDRDYVVALGRWAQQQQVEQFHVISSLGSRARSPNYYSRTKGEMEQALRALALPALAIYHPSMLHAHRDPPRLNETLSFPLVRLLCRLPGLRRFRPLPVEDLAAAMHRQSQQAFQGTVVIRSESMQGAARSNPPPTEA</sequence>
<dbReference type="AlphaFoldDB" id="A0A3P3VM04"/>
<reference evidence="1 2" key="2">
    <citation type="submission" date="2018-12" db="EMBL/GenBank/DDBJ databases">
        <title>Simiduia agarivorans gen. nov., sp. nov., a marine, agarolytic bacterium isolated from shallow coastal water from Keelung, Taiwan.</title>
        <authorList>
            <person name="Shieh W.Y."/>
        </authorList>
    </citation>
    <scope>NUCLEOTIDE SEQUENCE [LARGE SCALE GENOMIC DNA]</scope>
    <source>
        <strain evidence="1 2">GTF-13</strain>
    </source>
</reference>
<evidence type="ECO:0000313" key="2">
    <source>
        <dbReference type="Proteomes" id="UP000280792"/>
    </source>
</evidence>
<dbReference type="EMBL" id="QWEZ01000001">
    <property type="protein sequence ID" value="RRJ83765.1"/>
    <property type="molecule type" value="Genomic_DNA"/>
</dbReference>
<reference evidence="1 2" key="1">
    <citation type="submission" date="2018-08" db="EMBL/GenBank/DDBJ databases">
        <authorList>
            <person name="Khan S.A."/>
        </authorList>
    </citation>
    <scope>NUCLEOTIDE SEQUENCE [LARGE SCALE GENOMIC DNA]</scope>
    <source>
        <strain evidence="1 2">GTF-13</strain>
    </source>
</reference>
<evidence type="ECO:0000313" key="1">
    <source>
        <dbReference type="EMBL" id="RRJ83765.1"/>
    </source>
</evidence>
<dbReference type="PANTHER" id="PTHR14097">
    <property type="entry name" value="OXIDOREDUCTASE HTATIP2"/>
    <property type="match status" value="1"/>
</dbReference>
<proteinExistence type="predicted"/>
<name>A0A3P3VM04_9GAMM</name>
<dbReference type="Gene3D" id="3.40.50.720">
    <property type="entry name" value="NAD(P)-binding Rossmann-like Domain"/>
    <property type="match status" value="1"/>
</dbReference>
<dbReference type="SUPFAM" id="SSF51735">
    <property type="entry name" value="NAD(P)-binding Rossmann-fold domains"/>
    <property type="match status" value="1"/>
</dbReference>
<keyword evidence="2" id="KW-1185">Reference proteome</keyword>
<dbReference type="InterPro" id="IPR036291">
    <property type="entry name" value="NAD(P)-bd_dom_sf"/>
</dbReference>
<dbReference type="PANTHER" id="PTHR14097:SF7">
    <property type="entry name" value="OXIDOREDUCTASE HTATIP2"/>
    <property type="match status" value="1"/>
</dbReference>
<accession>A0A3P3VM04</accession>
<dbReference type="RefSeq" id="WP_125014049.1">
    <property type="nucleotide sequence ID" value="NZ_QWEZ01000001.1"/>
</dbReference>
<organism evidence="1 2">
    <name type="scientific">Aestuariirhabdus litorea</name>
    <dbReference type="NCBI Taxonomy" id="2528527"/>
    <lineage>
        <taxon>Bacteria</taxon>
        <taxon>Pseudomonadati</taxon>
        <taxon>Pseudomonadota</taxon>
        <taxon>Gammaproteobacteria</taxon>
        <taxon>Oceanospirillales</taxon>
        <taxon>Aestuariirhabdaceae</taxon>
        <taxon>Aestuariirhabdus</taxon>
    </lineage>
</organism>
<protein>
    <submittedName>
        <fullName evidence="1">Short chain dehydrogenase</fullName>
    </submittedName>
</protein>
<comment type="caution">
    <text evidence="1">The sequence shown here is derived from an EMBL/GenBank/DDBJ whole genome shotgun (WGS) entry which is preliminary data.</text>
</comment>
<gene>
    <name evidence="1" type="ORF">D0544_01190</name>
</gene>
<dbReference type="Proteomes" id="UP000280792">
    <property type="component" value="Unassembled WGS sequence"/>
</dbReference>